<dbReference type="EMBL" id="MH392233">
    <property type="protein sequence ID" value="QDL89006.1"/>
    <property type="molecule type" value="Genomic_DNA"/>
</dbReference>
<proteinExistence type="predicted"/>
<feature type="compositionally biased region" description="Polar residues" evidence="1">
    <location>
        <begin position="14"/>
        <end position="30"/>
    </location>
</feature>
<feature type="region of interest" description="Disordered" evidence="1">
    <location>
        <begin position="1"/>
        <end position="31"/>
    </location>
</feature>
<reference evidence="2" key="1">
    <citation type="submission" date="2018-05" db="EMBL/GenBank/DDBJ databases">
        <title>Plant species dependent abundance and diversity of IncP-1 plasmids in the rhizosphere - sequence analysis provides new insights into the role as efficient and dynamic means for rapid bacterial adaptation.</title>
        <authorList>
            <person name="Nour E."/>
            <person name="Shintani M."/>
            <person name="Elsayed T."/>
            <person name="Blau K."/>
            <person name="Jechalke S."/>
            <person name="Sproeer C."/>
            <person name="Bunk B."/>
            <person name="Overmann J."/>
            <person name="Smalla K."/>
        </authorList>
    </citation>
    <scope>NUCLEOTIDE SEQUENCE</scope>
    <source>
        <plasmid evidence="2">pTK9</plasmid>
    </source>
</reference>
<keyword evidence="2" id="KW-0614">Plasmid</keyword>
<evidence type="ECO:0000256" key="1">
    <source>
        <dbReference type="SAM" id="MobiDB-lite"/>
    </source>
</evidence>
<geneLocation type="plasmid" evidence="2">
    <name>pTK9</name>
</geneLocation>
<sequence>MRGGPGFGRGFQEATMTRNNAHQAPTNSYATDGKCHNAEPGTYGHECGKPAAWIGTNHKGFSSGFCDDCKRHGYEARDVIAWRRVDI</sequence>
<gene>
    <name evidence="2" type="ORF">pTK9_00041</name>
</gene>
<evidence type="ECO:0008006" key="3">
    <source>
        <dbReference type="Google" id="ProtNLM"/>
    </source>
</evidence>
<protein>
    <recommendedName>
        <fullName evidence="3">KlcB</fullName>
    </recommendedName>
</protein>
<accession>A0A515HHU9</accession>
<dbReference type="AlphaFoldDB" id="A0A515HHU9"/>
<evidence type="ECO:0000313" key="2">
    <source>
        <dbReference type="EMBL" id="QDL89006.1"/>
    </source>
</evidence>
<organism evidence="2">
    <name type="scientific">Sym plasmid</name>
    <dbReference type="NCBI Taxonomy" id="28430"/>
    <lineage>
        <taxon>other sequences</taxon>
        <taxon>plasmids</taxon>
    </lineage>
</organism>
<name>A0A515HHU9_9ZZZZ</name>